<proteinExistence type="predicted"/>
<evidence type="ECO:0000256" key="1">
    <source>
        <dbReference type="ARBA" id="ARBA00022741"/>
    </source>
</evidence>
<dbReference type="InterPro" id="IPR054722">
    <property type="entry name" value="PolX-like_BBD"/>
</dbReference>
<keyword evidence="2" id="KW-0378">Hydrolase</keyword>
<evidence type="ECO:0000256" key="5">
    <source>
        <dbReference type="SAM" id="MobiDB-lite"/>
    </source>
</evidence>
<dbReference type="GO" id="GO:0004190">
    <property type="term" value="F:aspartic-type endopeptidase activity"/>
    <property type="evidence" value="ECO:0007669"/>
    <property type="project" value="UniProtKB-KW"/>
</dbReference>
<dbReference type="InterPro" id="IPR043502">
    <property type="entry name" value="DNA/RNA_pol_sf"/>
</dbReference>
<feature type="compositionally biased region" description="Basic residues" evidence="5">
    <location>
        <begin position="99"/>
        <end position="111"/>
    </location>
</feature>
<dbReference type="GO" id="GO:0005524">
    <property type="term" value="F:ATP binding"/>
    <property type="evidence" value="ECO:0007669"/>
    <property type="project" value="UniProtKB-KW"/>
</dbReference>
<reference evidence="8" key="2">
    <citation type="journal article" date="2017" name="J. Anim. Genet.">
        <title>Multiple reference genome sequences of hot pepper reveal the massive evolution of plant disease resistance genes by retroduplication.</title>
        <authorList>
            <person name="Kim S."/>
            <person name="Park J."/>
            <person name="Yeom S.-I."/>
            <person name="Kim Y.-M."/>
            <person name="Seo E."/>
            <person name="Kim K.-T."/>
            <person name="Kim M.-S."/>
            <person name="Lee J.M."/>
            <person name="Cheong K."/>
            <person name="Shin H.-S."/>
            <person name="Kim S.-B."/>
            <person name="Han K."/>
            <person name="Lee J."/>
            <person name="Park M."/>
            <person name="Lee H.-A."/>
            <person name="Lee H.-Y."/>
            <person name="Lee Y."/>
            <person name="Oh S."/>
            <person name="Lee J.H."/>
            <person name="Choi E."/>
            <person name="Choi E."/>
            <person name="Lee S.E."/>
            <person name="Jeon J."/>
            <person name="Kim H."/>
            <person name="Choi G."/>
            <person name="Song H."/>
            <person name="Lee J."/>
            <person name="Lee S.-C."/>
            <person name="Kwon J.-K."/>
            <person name="Lee H.-Y."/>
            <person name="Koo N."/>
            <person name="Hong Y."/>
            <person name="Kim R.W."/>
            <person name="Kang W.-H."/>
            <person name="Huh J.H."/>
            <person name="Kang B.-C."/>
            <person name="Yang T.-J."/>
            <person name="Lee Y.-H."/>
            <person name="Bennetzen J.L."/>
            <person name="Choi D."/>
        </authorList>
    </citation>
    <scope>NUCLEOTIDE SEQUENCE [LARGE SCALE GENOMIC DNA]</scope>
    <source>
        <strain evidence="8">cv. PBC81</strain>
    </source>
</reference>
<feature type="region of interest" description="Disordered" evidence="5">
    <location>
        <begin position="87"/>
        <end position="111"/>
    </location>
</feature>
<evidence type="ECO:0000313" key="8">
    <source>
        <dbReference type="Proteomes" id="UP000224567"/>
    </source>
</evidence>
<evidence type="ECO:0000256" key="4">
    <source>
        <dbReference type="PROSITE-ProRule" id="PRU00047"/>
    </source>
</evidence>
<dbReference type="SUPFAM" id="SSF100920">
    <property type="entry name" value="Heat shock protein 70kD (HSP70), peptide-binding domain"/>
    <property type="match status" value="1"/>
</dbReference>
<dbReference type="InterPro" id="IPR029047">
    <property type="entry name" value="HSP70_peptide-bd_sf"/>
</dbReference>
<dbReference type="EMBL" id="MLFT02000011">
    <property type="protein sequence ID" value="PHT34686.1"/>
    <property type="molecule type" value="Genomic_DNA"/>
</dbReference>
<evidence type="ECO:0000259" key="6">
    <source>
        <dbReference type="PROSITE" id="PS50158"/>
    </source>
</evidence>
<dbReference type="STRING" id="33114.A0A2G2VNZ7"/>
<keyword evidence="4" id="KW-0862">Zinc</keyword>
<dbReference type="Gene3D" id="2.60.34.10">
    <property type="entry name" value="Substrate Binding Domain Of DNAk, Chain A, domain 1"/>
    <property type="match status" value="1"/>
</dbReference>
<dbReference type="InterPro" id="IPR001878">
    <property type="entry name" value="Znf_CCHC"/>
</dbReference>
<keyword evidence="8" id="KW-1185">Reference proteome</keyword>
<gene>
    <name evidence="7" type="ORF">CQW23_26486</name>
</gene>
<dbReference type="SUPFAM" id="SSF56672">
    <property type="entry name" value="DNA/RNA polymerases"/>
    <property type="match status" value="1"/>
</dbReference>
<keyword evidence="4" id="KW-0863">Zinc-finger</keyword>
<comment type="caution">
    <text evidence="7">The sequence shown here is derived from an EMBL/GenBank/DDBJ whole genome shotgun (WGS) entry which is preliminary data.</text>
</comment>
<feature type="domain" description="CCHC-type" evidence="6">
    <location>
        <begin position="119"/>
        <end position="133"/>
    </location>
</feature>
<dbReference type="GO" id="GO:0140662">
    <property type="term" value="F:ATP-dependent protein folding chaperone"/>
    <property type="evidence" value="ECO:0007669"/>
    <property type="project" value="InterPro"/>
</dbReference>
<name>A0A2G2VNZ7_CAPBA</name>
<dbReference type="Pfam" id="PF22936">
    <property type="entry name" value="Pol_BBD"/>
    <property type="match status" value="1"/>
</dbReference>
<dbReference type="OrthoDB" id="2596766at2759"/>
<dbReference type="GO" id="GO:0008270">
    <property type="term" value="F:zinc ion binding"/>
    <property type="evidence" value="ECO:0007669"/>
    <property type="project" value="UniProtKB-KW"/>
</dbReference>
<keyword evidence="3" id="KW-0067">ATP-binding</keyword>
<keyword evidence="1" id="KW-0547">Nucleotide-binding</keyword>
<dbReference type="PROSITE" id="PS50158">
    <property type="entry name" value="ZF_CCHC"/>
    <property type="match status" value="1"/>
</dbReference>
<dbReference type="Pfam" id="PF00012">
    <property type="entry name" value="HSP70"/>
    <property type="match status" value="2"/>
</dbReference>
<reference evidence="7 8" key="1">
    <citation type="journal article" date="2017" name="Genome Biol.">
        <title>New reference genome sequences of hot pepper reveal the massive evolution of plant disease-resistance genes by retroduplication.</title>
        <authorList>
            <person name="Kim S."/>
            <person name="Park J."/>
            <person name="Yeom S.I."/>
            <person name="Kim Y.M."/>
            <person name="Seo E."/>
            <person name="Kim K.T."/>
            <person name="Kim M.S."/>
            <person name="Lee J.M."/>
            <person name="Cheong K."/>
            <person name="Shin H.S."/>
            <person name="Kim S.B."/>
            <person name="Han K."/>
            <person name="Lee J."/>
            <person name="Park M."/>
            <person name="Lee H.A."/>
            <person name="Lee H.Y."/>
            <person name="Lee Y."/>
            <person name="Oh S."/>
            <person name="Lee J.H."/>
            <person name="Choi E."/>
            <person name="Choi E."/>
            <person name="Lee S.E."/>
            <person name="Jeon J."/>
            <person name="Kim H."/>
            <person name="Choi G."/>
            <person name="Song H."/>
            <person name="Lee J."/>
            <person name="Lee S.C."/>
            <person name="Kwon J.K."/>
            <person name="Lee H.Y."/>
            <person name="Koo N."/>
            <person name="Hong Y."/>
            <person name="Kim R.W."/>
            <person name="Kang W.H."/>
            <person name="Huh J.H."/>
            <person name="Kang B.C."/>
            <person name="Yang T.J."/>
            <person name="Lee Y.H."/>
            <person name="Bennetzen J.L."/>
            <person name="Choi D."/>
        </authorList>
    </citation>
    <scope>NUCLEOTIDE SEQUENCE [LARGE SCALE GENOMIC DNA]</scope>
    <source>
        <strain evidence="8">cv. PBC81</strain>
    </source>
</reference>
<dbReference type="SUPFAM" id="SSF53067">
    <property type="entry name" value="Actin-like ATPase domain"/>
    <property type="match status" value="1"/>
</dbReference>
<keyword evidence="4" id="KW-0479">Metal-binding</keyword>
<organism evidence="7 8">
    <name type="scientific">Capsicum baccatum</name>
    <name type="common">Peruvian pepper</name>
    <dbReference type="NCBI Taxonomy" id="33114"/>
    <lineage>
        <taxon>Eukaryota</taxon>
        <taxon>Viridiplantae</taxon>
        <taxon>Streptophyta</taxon>
        <taxon>Embryophyta</taxon>
        <taxon>Tracheophyta</taxon>
        <taxon>Spermatophyta</taxon>
        <taxon>Magnoliopsida</taxon>
        <taxon>eudicotyledons</taxon>
        <taxon>Gunneridae</taxon>
        <taxon>Pentapetalae</taxon>
        <taxon>asterids</taxon>
        <taxon>lamiids</taxon>
        <taxon>Solanales</taxon>
        <taxon>Solanaceae</taxon>
        <taxon>Solanoideae</taxon>
        <taxon>Capsiceae</taxon>
        <taxon>Capsicum</taxon>
    </lineage>
</organism>
<dbReference type="InterPro" id="IPR043129">
    <property type="entry name" value="ATPase_NBD"/>
</dbReference>
<dbReference type="Proteomes" id="UP000224567">
    <property type="component" value="Unassembled WGS sequence"/>
</dbReference>
<dbReference type="GO" id="GO:0003676">
    <property type="term" value="F:nucleic acid binding"/>
    <property type="evidence" value="ECO:0007669"/>
    <property type="project" value="InterPro"/>
</dbReference>
<evidence type="ECO:0000256" key="3">
    <source>
        <dbReference type="ARBA" id="ARBA00022840"/>
    </source>
</evidence>
<keyword evidence="2" id="KW-0064">Aspartyl protease</keyword>
<dbReference type="PANTHER" id="PTHR47592:SF24">
    <property type="entry name" value="BNACNNG30200D PROTEIN"/>
    <property type="match status" value="1"/>
</dbReference>
<dbReference type="PANTHER" id="PTHR47592">
    <property type="entry name" value="PBF68 PROTEIN"/>
    <property type="match status" value="1"/>
</dbReference>
<dbReference type="InterPro" id="IPR013126">
    <property type="entry name" value="Hsp_70_fam"/>
</dbReference>
<protein>
    <submittedName>
        <fullName evidence="7">Mediator of RNA polymerase II transcription subunit 37c</fullName>
    </submittedName>
</protein>
<evidence type="ECO:0000256" key="2">
    <source>
        <dbReference type="ARBA" id="ARBA00022750"/>
    </source>
</evidence>
<keyword evidence="2" id="KW-0645">Protease</keyword>
<evidence type="ECO:0000313" key="7">
    <source>
        <dbReference type="EMBL" id="PHT34686.1"/>
    </source>
</evidence>
<dbReference type="AlphaFoldDB" id="A0A2G2VNZ7"/>
<dbReference type="Gene3D" id="3.30.420.40">
    <property type="match status" value="2"/>
</dbReference>
<dbReference type="InterPro" id="IPR013103">
    <property type="entry name" value="RVT_2"/>
</dbReference>
<dbReference type="Pfam" id="PF07727">
    <property type="entry name" value="RVT_2"/>
    <property type="match status" value="2"/>
</dbReference>
<accession>A0A2G2VNZ7</accession>
<sequence>MIDSKSVVSQVQELQVIIHDLLAEGLIVNDAFQVATIIDKLPIWKDFKNYLKHKLKEMTVEDLIVRLRIEQNNKAAEKRSKENYTINGAHIVEDDQNNSKKRKKVEHRSNQPKKKFKGKCFNCGKIGHKPTDCQCNLVENPRKWWIDSGATRHVCANKELFSMFAPSQVEEMIYMANSATAKEEGTKTVCLKMTSGKVLTLNNVLYVPELKKNLISISLLDDNEFKCSKWVFKKKMKADGTIDKYKARLVVKGFKQKEGLDYFDTYSLVIRITSIRMLIALEAVYGLEIHQMDVKTAFLNEELEKEIYMEQPEGFVVPGKENKVCKLGKSLYGLKQAPKQWQAKFDQIIDISDINATKRMLESKFDMKDLGVADVILEIRIHRTPQGLALSQSHYIENVLEKFKYIEFGIAKTPLDVSFALRKNENESDSQLEYARVLGCLIIPKVQRLLQDFFNGKELCKSINPDKVVAYGVVVQAVILNRKGNEKIAVCFDIDSNGILNVSAEDKTIGQKNKITITNDKGRLSKKEIKKMVQETEKYKAEDE</sequence>